<accession>A0A2M8LI11</accession>
<protein>
    <recommendedName>
        <fullName evidence="3">Small ribosomal subunit protein bS16</fullName>
    </recommendedName>
</protein>
<evidence type="ECO:0000256" key="4">
    <source>
        <dbReference type="SAM" id="MobiDB-lite"/>
    </source>
</evidence>
<keyword evidence="1 3" id="KW-0689">Ribosomal protein</keyword>
<organism evidence="5 6">
    <name type="scientific">Candidatus Uhrbacteria bacterium CG10_big_fil_rev_8_21_14_0_10_48_16</name>
    <dbReference type="NCBI Taxonomy" id="1975038"/>
    <lineage>
        <taxon>Bacteria</taxon>
        <taxon>Candidatus Uhriibacteriota</taxon>
    </lineage>
</organism>
<dbReference type="GO" id="GO:0015935">
    <property type="term" value="C:small ribosomal subunit"/>
    <property type="evidence" value="ECO:0007669"/>
    <property type="project" value="TreeGrafter"/>
</dbReference>
<comment type="similarity">
    <text evidence="3">Belongs to the bacterial ribosomal protein bS16 family.</text>
</comment>
<feature type="compositionally biased region" description="Basic and acidic residues" evidence="4">
    <location>
        <begin position="212"/>
        <end position="223"/>
    </location>
</feature>
<dbReference type="EMBL" id="PFEU01000007">
    <property type="protein sequence ID" value="PJE77046.1"/>
    <property type="molecule type" value="Genomic_DNA"/>
</dbReference>
<dbReference type="Proteomes" id="UP000231436">
    <property type="component" value="Unassembled WGS sequence"/>
</dbReference>
<comment type="caution">
    <text evidence="5">The sequence shown here is derived from an EMBL/GenBank/DDBJ whole genome shotgun (WGS) entry which is preliminary data.</text>
</comment>
<dbReference type="HAMAP" id="MF_00385">
    <property type="entry name" value="Ribosomal_bS16"/>
    <property type="match status" value="1"/>
</dbReference>
<dbReference type="Pfam" id="PF00886">
    <property type="entry name" value="Ribosomal_S16"/>
    <property type="match status" value="1"/>
</dbReference>
<feature type="region of interest" description="Disordered" evidence="4">
    <location>
        <begin position="212"/>
        <end position="248"/>
    </location>
</feature>
<gene>
    <name evidence="3 5" type="primary">rpsP</name>
    <name evidence="5" type="ORF">COV05_01340</name>
</gene>
<dbReference type="InterPro" id="IPR000307">
    <property type="entry name" value="Ribosomal_bS16"/>
</dbReference>
<evidence type="ECO:0000256" key="1">
    <source>
        <dbReference type="ARBA" id="ARBA00022980"/>
    </source>
</evidence>
<name>A0A2M8LI11_9BACT</name>
<feature type="region of interest" description="Disordered" evidence="4">
    <location>
        <begin position="41"/>
        <end position="64"/>
    </location>
</feature>
<dbReference type="NCBIfam" id="TIGR00002">
    <property type="entry name" value="S16"/>
    <property type="match status" value="1"/>
</dbReference>
<dbReference type="InterPro" id="IPR023803">
    <property type="entry name" value="Ribosomal_bS16_dom_sf"/>
</dbReference>
<feature type="compositionally biased region" description="Basic and acidic residues" evidence="4">
    <location>
        <begin position="46"/>
        <end position="64"/>
    </location>
</feature>
<sequence>MPQPNCFMCLLEIFGRFVFAGTRPTDDPDHHSHTSLQSWYVTTQTTKEKPSRQSSLDETRKNSYCARDRQTRSCLIHEPIIMLSIRLSRVGTKRAPVYRIVVMPKHNDPWAKSTEILGHYNPRKQPSELVINTDRTKYWISKGAQATDTVWNLLIDEKIIEGEKRGVTHISKKRQGKLEVKATEKKAKAEAAEVQAKEAKEKAEAEAEAVKVAEAEAKAKAEAIPEAVTEEVTPPTEEAPATEETPAE</sequence>
<dbReference type="PANTHER" id="PTHR12919">
    <property type="entry name" value="30S RIBOSOMAL PROTEIN S16"/>
    <property type="match status" value="1"/>
</dbReference>
<proteinExistence type="inferred from homology"/>
<evidence type="ECO:0000256" key="2">
    <source>
        <dbReference type="ARBA" id="ARBA00023274"/>
    </source>
</evidence>
<dbReference type="Gene3D" id="3.30.1320.10">
    <property type="match status" value="1"/>
</dbReference>
<dbReference type="GO" id="GO:0003735">
    <property type="term" value="F:structural constituent of ribosome"/>
    <property type="evidence" value="ECO:0007669"/>
    <property type="project" value="InterPro"/>
</dbReference>
<evidence type="ECO:0000313" key="5">
    <source>
        <dbReference type="EMBL" id="PJE77046.1"/>
    </source>
</evidence>
<evidence type="ECO:0000256" key="3">
    <source>
        <dbReference type="HAMAP-Rule" id="MF_00385"/>
    </source>
</evidence>
<dbReference type="AlphaFoldDB" id="A0A2M8LI11"/>
<dbReference type="SUPFAM" id="SSF54565">
    <property type="entry name" value="Ribosomal protein S16"/>
    <property type="match status" value="1"/>
</dbReference>
<keyword evidence="2 3" id="KW-0687">Ribonucleoprotein</keyword>
<dbReference type="GO" id="GO:0005737">
    <property type="term" value="C:cytoplasm"/>
    <property type="evidence" value="ECO:0007669"/>
    <property type="project" value="UniProtKB-ARBA"/>
</dbReference>
<feature type="compositionally biased region" description="Low complexity" evidence="4">
    <location>
        <begin position="225"/>
        <end position="248"/>
    </location>
</feature>
<evidence type="ECO:0000313" key="6">
    <source>
        <dbReference type="Proteomes" id="UP000231436"/>
    </source>
</evidence>
<reference evidence="6" key="1">
    <citation type="submission" date="2017-09" db="EMBL/GenBank/DDBJ databases">
        <title>Depth-based differentiation of microbial function through sediment-hosted aquifers and enrichment of novel symbionts in the deep terrestrial subsurface.</title>
        <authorList>
            <person name="Probst A.J."/>
            <person name="Ladd B."/>
            <person name="Jarett J.K."/>
            <person name="Geller-Mcgrath D.E."/>
            <person name="Sieber C.M.K."/>
            <person name="Emerson J.B."/>
            <person name="Anantharaman K."/>
            <person name="Thomas B.C."/>
            <person name="Malmstrom R."/>
            <person name="Stieglmeier M."/>
            <person name="Klingl A."/>
            <person name="Woyke T."/>
            <person name="Ryan C.M."/>
            <person name="Banfield J.F."/>
        </authorList>
    </citation>
    <scope>NUCLEOTIDE SEQUENCE [LARGE SCALE GENOMIC DNA]</scope>
</reference>
<dbReference type="PANTHER" id="PTHR12919:SF20">
    <property type="entry name" value="SMALL RIBOSOMAL SUBUNIT PROTEIN BS16M"/>
    <property type="match status" value="1"/>
</dbReference>
<dbReference type="GO" id="GO:0006412">
    <property type="term" value="P:translation"/>
    <property type="evidence" value="ECO:0007669"/>
    <property type="project" value="UniProtKB-UniRule"/>
</dbReference>